<accession>A0A0C3D841</accession>
<reference evidence="2" key="2">
    <citation type="submission" date="2015-01" db="EMBL/GenBank/DDBJ databases">
        <title>Evolutionary Origins and Diversification of the Mycorrhizal Mutualists.</title>
        <authorList>
            <consortium name="DOE Joint Genome Institute"/>
            <consortium name="Mycorrhizal Genomics Consortium"/>
            <person name="Kohler A."/>
            <person name="Kuo A."/>
            <person name="Nagy L.G."/>
            <person name="Floudas D."/>
            <person name="Copeland A."/>
            <person name="Barry K.W."/>
            <person name="Cichocki N."/>
            <person name="Veneault-Fourrey C."/>
            <person name="LaButti K."/>
            <person name="Lindquist E.A."/>
            <person name="Lipzen A."/>
            <person name="Lundell T."/>
            <person name="Morin E."/>
            <person name="Murat C."/>
            <person name="Riley R."/>
            <person name="Ohm R."/>
            <person name="Sun H."/>
            <person name="Tunlid A."/>
            <person name="Henrissat B."/>
            <person name="Grigoriev I.V."/>
            <person name="Hibbett D.S."/>
            <person name="Martin F."/>
        </authorList>
    </citation>
    <scope>NUCLEOTIDE SEQUENCE [LARGE SCALE GENOMIC DNA]</scope>
    <source>
        <strain evidence="2">Foug A</strain>
    </source>
</reference>
<dbReference type="InParanoid" id="A0A0C3D841"/>
<gene>
    <name evidence="1" type="ORF">SCLCIDRAFT_1223622</name>
</gene>
<organism evidence="1 2">
    <name type="scientific">Scleroderma citrinum Foug A</name>
    <dbReference type="NCBI Taxonomy" id="1036808"/>
    <lineage>
        <taxon>Eukaryota</taxon>
        <taxon>Fungi</taxon>
        <taxon>Dikarya</taxon>
        <taxon>Basidiomycota</taxon>
        <taxon>Agaricomycotina</taxon>
        <taxon>Agaricomycetes</taxon>
        <taxon>Agaricomycetidae</taxon>
        <taxon>Boletales</taxon>
        <taxon>Sclerodermatineae</taxon>
        <taxon>Sclerodermataceae</taxon>
        <taxon>Scleroderma</taxon>
    </lineage>
</organism>
<reference evidence="1 2" key="1">
    <citation type="submission" date="2014-04" db="EMBL/GenBank/DDBJ databases">
        <authorList>
            <consortium name="DOE Joint Genome Institute"/>
            <person name="Kuo A."/>
            <person name="Kohler A."/>
            <person name="Nagy L.G."/>
            <person name="Floudas D."/>
            <person name="Copeland A."/>
            <person name="Barry K.W."/>
            <person name="Cichocki N."/>
            <person name="Veneault-Fourrey C."/>
            <person name="LaButti K."/>
            <person name="Lindquist E.A."/>
            <person name="Lipzen A."/>
            <person name="Lundell T."/>
            <person name="Morin E."/>
            <person name="Murat C."/>
            <person name="Sun H."/>
            <person name="Tunlid A."/>
            <person name="Henrissat B."/>
            <person name="Grigoriev I.V."/>
            <person name="Hibbett D.S."/>
            <person name="Martin F."/>
            <person name="Nordberg H.P."/>
            <person name="Cantor M.N."/>
            <person name="Hua S.X."/>
        </authorList>
    </citation>
    <scope>NUCLEOTIDE SEQUENCE [LARGE SCALE GENOMIC DNA]</scope>
    <source>
        <strain evidence="1 2">Foug A</strain>
    </source>
</reference>
<sequence length="106" mass="11786">MNKSDGRFSVRRSTVLRLAKVPDHPTIESQAMEMLSSQLPTYCHGSLQTSKRTEQGQVVPGDFLRMSPCLQRTADAHSNATFTPFLRELGNFTPGVDSRPMGTYIV</sequence>
<proteinExistence type="predicted"/>
<evidence type="ECO:0000313" key="2">
    <source>
        <dbReference type="Proteomes" id="UP000053989"/>
    </source>
</evidence>
<evidence type="ECO:0000313" key="1">
    <source>
        <dbReference type="EMBL" id="KIM52554.1"/>
    </source>
</evidence>
<keyword evidence="2" id="KW-1185">Reference proteome</keyword>
<dbReference type="AlphaFoldDB" id="A0A0C3D841"/>
<name>A0A0C3D841_9AGAM</name>
<protein>
    <submittedName>
        <fullName evidence="1">Uncharacterized protein</fullName>
    </submittedName>
</protein>
<dbReference type="Proteomes" id="UP000053989">
    <property type="component" value="Unassembled WGS sequence"/>
</dbReference>
<dbReference type="EMBL" id="KN822207">
    <property type="protein sequence ID" value="KIM52554.1"/>
    <property type="molecule type" value="Genomic_DNA"/>
</dbReference>
<dbReference type="HOGENOM" id="CLU_2224756_0_0_1"/>